<sequence>MLDPSIVATAFACTTSATVLPTPPPIPNGSLLSPRILAIRGTIVQTPCRPYEQGILDRLLSNFDTLVDKLINPKSGNELFANMPLGPEKLDYIGEYLAMIPWTLHPNYDLPPFLAVLENLRRFGLDKDAFKSHCRYMDRIIASSHVPDSDFNGRLDCIPTKGSPQHMGGAGFAIGADSYAKYSSRYMLSPPSIPQSQVHHPKLAVTANSQAREGVGFAWSSGSHAVRVPGQLRPNYMGDDSQHVSLQRSPSSNRDRQRTGMGQIGPVRTNQRHFAAYPFPQTTSAPAQSRFRSAELQTAPSSITTGYKAHSHQEHRKRATEATTQHSKVITLQTSDSEGSAPIPQQYFPSRQQYSMGESMNGPFQDSSSYGIQNRFAPGPSYHYHETQHSNSNSESMFSCNGPRFLPNYEHNQMMINLPANLNSNPPYHPFQRVAESQIQYTLPSYDGQGYQPQEQILYNEMVPASGGYPMQRGNGSQGAGRI</sequence>
<name>A0A1E1L0N9_9HELO</name>
<keyword evidence="3" id="KW-1185">Reference proteome</keyword>
<gene>
    <name evidence="2" type="ORF">RAG0_09944</name>
</gene>
<accession>A0A1E1L0N9</accession>
<organism evidence="2 3">
    <name type="scientific">Rhynchosporium agropyri</name>
    <dbReference type="NCBI Taxonomy" id="914238"/>
    <lineage>
        <taxon>Eukaryota</taxon>
        <taxon>Fungi</taxon>
        <taxon>Dikarya</taxon>
        <taxon>Ascomycota</taxon>
        <taxon>Pezizomycotina</taxon>
        <taxon>Leotiomycetes</taxon>
        <taxon>Helotiales</taxon>
        <taxon>Ploettnerulaceae</taxon>
        <taxon>Rhynchosporium</taxon>
    </lineage>
</organism>
<feature type="region of interest" description="Disordered" evidence="1">
    <location>
        <begin position="303"/>
        <end position="325"/>
    </location>
</feature>
<feature type="compositionally biased region" description="Polar residues" evidence="1">
    <location>
        <begin position="243"/>
        <end position="252"/>
    </location>
</feature>
<proteinExistence type="predicted"/>
<evidence type="ECO:0000313" key="2">
    <source>
        <dbReference type="EMBL" id="CZT03066.1"/>
    </source>
</evidence>
<protein>
    <submittedName>
        <fullName evidence="2">Uncharacterized protein</fullName>
    </submittedName>
</protein>
<reference evidence="3" key="1">
    <citation type="submission" date="2016-03" db="EMBL/GenBank/DDBJ databases">
        <authorList>
            <person name="Guldener U."/>
        </authorList>
    </citation>
    <scope>NUCLEOTIDE SEQUENCE [LARGE SCALE GENOMIC DNA]</scope>
    <source>
        <strain evidence="3">04CH-RAC-A.6.1</strain>
    </source>
</reference>
<feature type="compositionally biased region" description="Basic residues" evidence="1">
    <location>
        <begin position="309"/>
        <end position="318"/>
    </location>
</feature>
<evidence type="ECO:0000313" key="3">
    <source>
        <dbReference type="Proteomes" id="UP000178912"/>
    </source>
</evidence>
<feature type="region of interest" description="Disordered" evidence="1">
    <location>
        <begin position="229"/>
        <end position="270"/>
    </location>
</feature>
<evidence type="ECO:0000256" key="1">
    <source>
        <dbReference type="SAM" id="MobiDB-lite"/>
    </source>
</evidence>
<dbReference type="EMBL" id="FJUX01000059">
    <property type="protein sequence ID" value="CZT03066.1"/>
    <property type="molecule type" value="Genomic_DNA"/>
</dbReference>
<dbReference type="Proteomes" id="UP000178912">
    <property type="component" value="Unassembled WGS sequence"/>
</dbReference>
<dbReference type="AlphaFoldDB" id="A0A1E1L0N9"/>